<protein>
    <submittedName>
        <fullName evidence="3">Methyltransferase type 12</fullName>
    </submittedName>
</protein>
<dbReference type="CDD" id="cd02440">
    <property type="entry name" value="AdoMet_MTases"/>
    <property type="match status" value="1"/>
</dbReference>
<dbReference type="EMBL" id="CP001037">
    <property type="protein sequence ID" value="ACC81845.1"/>
    <property type="molecule type" value="Genomic_DNA"/>
</dbReference>
<dbReference type="Gene3D" id="3.40.50.150">
    <property type="entry name" value="Vaccinia Virus protein VP39"/>
    <property type="match status" value="1"/>
</dbReference>
<dbReference type="STRING" id="63737.Npun_R3434"/>
<dbReference type="PANTHER" id="PTHR43861">
    <property type="entry name" value="TRANS-ACONITATE 2-METHYLTRANSFERASE-RELATED"/>
    <property type="match status" value="1"/>
</dbReference>
<dbReference type="GO" id="GO:0032259">
    <property type="term" value="P:methylation"/>
    <property type="evidence" value="ECO:0007669"/>
    <property type="project" value="UniProtKB-KW"/>
</dbReference>
<name>B2J0Z4_NOSP7</name>
<sequence length="253" mass="28809">MVYSKQRNTNHDTIASMYDLKGLEHHDITLNCIDRLILKNIPKGSHIFDLGCGTGQIAQRLLKRGYQVTGLDSSEGMLKVARENAPDGKFILDDARFFKLPPTFYAAISTDVVLNYILRIEELKDALQNVYNALLENGIFAFELYLEELCELDWKNSDTGGCVKDNNVWVDIWSYDTEKKIGRKDTTRFQLINGLWQRSDRSFFLKAYSTTEVKSALEEVGFTGITIYDINRDLGVERGSDTAVFVCHKPLSE</sequence>
<dbReference type="Proteomes" id="UP000001191">
    <property type="component" value="Chromosome"/>
</dbReference>
<dbReference type="Gene3D" id="2.20.25.110">
    <property type="entry name" value="S-adenosyl-L-methionine-dependent methyltransferases"/>
    <property type="match status" value="1"/>
</dbReference>
<keyword evidence="4" id="KW-1185">Reference proteome</keyword>
<dbReference type="EnsemblBacteria" id="ACC81845">
    <property type="protein sequence ID" value="ACC81845"/>
    <property type="gene ID" value="Npun_R3434"/>
</dbReference>
<dbReference type="AlphaFoldDB" id="B2J0Z4"/>
<dbReference type="PhylomeDB" id="B2J0Z4"/>
<dbReference type="eggNOG" id="COG2226">
    <property type="taxonomic scope" value="Bacteria"/>
</dbReference>
<dbReference type="GO" id="GO:0008168">
    <property type="term" value="F:methyltransferase activity"/>
    <property type="evidence" value="ECO:0007669"/>
    <property type="project" value="UniProtKB-KW"/>
</dbReference>
<evidence type="ECO:0000313" key="4">
    <source>
        <dbReference type="Proteomes" id="UP000001191"/>
    </source>
</evidence>
<accession>B2J0Z4</accession>
<dbReference type="KEGG" id="npu:Npun_R3434"/>
<feature type="domain" description="Methyltransferase" evidence="2">
    <location>
        <begin position="47"/>
        <end position="138"/>
    </location>
</feature>
<dbReference type="InterPro" id="IPR041698">
    <property type="entry name" value="Methyltransf_25"/>
</dbReference>
<dbReference type="InterPro" id="IPR029063">
    <property type="entry name" value="SAM-dependent_MTases_sf"/>
</dbReference>
<dbReference type="SUPFAM" id="SSF53335">
    <property type="entry name" value="S-adenosyl-L-methionine-dependent methyltransferases"/>
    <property type="match status" value="1"/>
</dbReference>
<evidence type="ECO:0000313" key="3">
    <source>
        <dbReference type="EMBL" id="ACC81845.1"/>
    </source>
</evidence>
<keyword evidence="3" id="KW-0489">Methyltransferase</keyword>
<proteinExistence type="predicted"/>
<gene>
    <name evidence="3" type="ordered locus">Npun_R3434</name>
</gene>
<dbReference type="OrthoDB" id="9804312at2"/>
<evidence type="ECO:0000256" key="1">
    <source>
        <dbReference type="ARBA" id="ARBA00022679"/>
    </source>
</evidence>
<reference evidence="3 4" key="2">
    <citation type="journal article" date="2013" name="Plant Physiol.">
        <title>A Nostoc punctiforme Sugar Transporter Necessary to Establish a Cyanobacterium-Plant Symbiosis.</title>
        <authorList>
            <person name="Ekman M."/>
            <person name="Picossi S."/>
            <person name="Campbell E.L."/>
            <person name="Meeks J.C."/>
            <person name="Flores E."/>
        </authorList>
    </citation>
    <scope>NUCLEOTIDE SEQUENCE [LARGE SCALE GENOMIC DNA]</scope>
    <source>
        <strain evidence="4">ATCC 29133 / PCC 73102</strain>
    </source>
</reference>
<dbReference type="Pfam" id="PF13649">
    <property type="entry name" value="Methyltransf_25"/>
    <property type="match status" value="1"/>
</dbReference>
<keyword evidence="1 3" id="KW-0808">Transferase</keyword>
<dbReference type="RefSeq" id="WP_012409819.1">
    <property type="nucleotide sequence ID" value="NC_010628.1"/>
</dbReference>
<dbReference type="HOGENOM" id="CLU_069129_5_1_3"/>
<evidence type="ECO:0000259" key="2">
    <source>
        <dbReference type="Pfam" id="PF13649"/>
    </source>
</evidence>
<reference evidence="4" key="1">
    <citation type="submission" date="2008-04" db="EMBL/GenBank/DDBJ databases">
        <title>Complete sequence of chromosome of Nostoc punctiforme ATCC 29133.</title>
        <authorList>
            <consortium name="US DOE Joint Genome Institute"/>
            <person name="Copeland A."/>
            <person name="Lucas S."/>
            <person name="Lapidus A."/>
            <person name="Glavina del Rio T."/>
            <person name="Dalin E."/>
            <person name="Tice H."/>
            <person name="Pitluck S."/>
            <person name="Chain P."/>
            <person name="Malfatti S."/>
            <person name="Shin M."/>
            <person name="Vergez L."/>
            <person name="Schmutz J."/>
            <person name="Larimer F."/>
            <person name="Land M."/>
            <person name="Hauser L."/>
            <person name="Kyrpides N."/>
            <person name="Kim E."/>
            <person name="Meeks J.C."/>
            <person name="Elhai J."/>
            <person name="Campbell E.L."/>
            <person name="Thiel T."/>
            <person name="Longmire J."/>
            <person name="Potts M."/>
            <person name="Atlas R."/>
        </authorList>
    </citation>
    <scope>NUCLEOTIDE SEQUENCE [LARGE SCALE GENOMIC DNA]</scope>
    <source>
        <strain evidence="4">ATCC 29133 / PCC 73102</strain>
    </source>
</reference>
<organism evidence="3 4">
    <name type="scientific">Nostoc punctiforme (strain ATCC 29133 / PCC 73102)</name>
    <dbReference type="NCBI Taxonomy" id="63737"/>
    <lineage>
        <taxon>Bacteria</taxon>
        <taxon>Bacillati</taxon>
        <taxon>Cyanobacteriota</taxon>
        <taxon>Cyanophyceae</taxon>
        <taxon>Nostocales</taxon>
        <taxon>Nostocaceae</taxon>
        <taxon>Nostoc</taxon>
    </lineage>
</organism>